<keyword evidence="2" id="KW-0964">Secreted</keyword>
<keyword evidence="6" id="KW-1133">Transmembrane helix</keyword>
<dbReference type="RefSeq" id="WP_212641439.1">
    <property type="nucleotide sequence ID" value="NZ_CP074132.1"/>
</dbReference>
<feature type="chain" id="PRO_5046444963" evidence="7">
    <location>
        <begin position="34"/>
        <end position="418"/>
    </location>
</feature>
<feature type="domain" description="Gram-positive cocci surface proteins LPxTG" evidence="8">
    <location>
        <begin position="370"/>
        <end position="409"/>
    </location>
</feature>
<evidence type="ECO:0000256" key="7">
    <source>
        <dbReference type="SAM" id="SignalP"/>
    </source>
</evidence>
<evidence type="ECO:0000259" key="9">
    <source>
        <dbReference type="Pfam" id="PF08341"/>
    </source>
</evidence>
<keyword evidence="4" id="KW-0572">Peptidoglycan-anchor</keyword>
<evidence type="ECO:0000256" key="3">
    <source>
        <dbReference type="ARBA" id="ARBA00022729"/>
    </source>
</evidence>
<dbReference type="InterPro" id="IPR023849">
    <property type="entry name" value="TQXA_dom"/>
</dbReference>
<gene>
    <name evidence="10" type="ORF">KGD83_25010</name>
</gene>
<evidence type="ECO:0000256" key="1">
    <source>
        <dbReference type="ARBA" id="ARBA00022512"/>
    </source>
</evidence>
<feature type="transmembrane region" description="Helical" evidence="6">
    <location>
        <begin position="383"/>
        <end position="404"/>
    </location>
</feature>
<feature type="signal peptide" evidence="7">
    <location>
        <begin position="1"/>
        <end position="33"/>
    </location>
</feature>
<evidence type="ECO:0000256" key="6">
    <source>
        <dbReference type="SAM" id="Phobius"/>
    </source>
</evidence>
<keyword evidence="11" id="KW-1185">Reference proteome</keyword>
<feature type="compositionally biased region" description="Low complexity" evidence="5">
    <location>
        <begin position="313"/>
        <end position="323"/>
    </location>
</feature>
<keyword evidence="1" id="KW-0134">Cell wall</keyword>
<evidence type="ECO:0000256" key="5">
    <source>
        <dbReference type="SAM" id="MobiDB-lite"/>
    </source>
</evidence>
<keyword evidence="6" id="KW-0812">Transmembrane</keyword>
<evidence type="ECO:0000259" key="8">
    <source>
        <dbReference type="Pfam" id="PF00746"/>
    </source>
</evidence>
<organism evidence="10 11">
    <name type="scientific">Nocardiopsis akebiae</name>
    <dbReference type="NCBI Taxonomy" id="2831968"/>
    <lineage>
        <taxon>Bacteria</taxon>
        <taxon>Bacillati</taxon>
        <taxon>Actinomycetota</taxon>
        <taxon>Actinomycetes</taxon>
        <taxon>Streptosporangiales</taxon>
        <taxon>Nocardiopsidaceae</taxon>
        <taxon>Nocardiopsis</taxon>
    </lineage>
</organism>
<evidence type="ECO:0000313" key="10">
    <source>
        <dbReference type="EMBL" id="QUX28455.1"/>
    </source>
</evidence>
<dbReference type="Gene3D" id="1.10.150.480">
    <property type="match status" value="1"/>
</dbReference>
<feature type="region of interest" description="Disordered" evidence="5">
    <location>
        <begin position="300"/>
        <end position="380"/>
    </location>
</feature>
<reference evidence="11" key="1">
    <citation type="submission" date="2021-05" db="EMBL/GenBank/DDBJ databases">
        <title>Direct Submission.</title>
        <authorList>
            <person name="Li K."/>
            <person name="Gao J."/>
        </authorList>
    </citation>
    <scope>NUCLEOTIDE SEQUENCE [LARGE SCALE GENOMIC DNA]</scope>
    <source>
        <strain evidence="11">HDS12</strain>
    </source>
</reference>
<feature type="domain" description="Thioester" evidence="9">
    <location>
        <begin position="82"/>
        <end position="193"/>
    </location>
</feature>
<evidence type="ECO:0000256" key="2">
    <source>
        <dbReference type="ARBA" id="ARBA00022525"/>
    </source>
</evidence>
<dbReference type="InterPro" id="IPR013552">
    <property type="entry name" value="Thioester_dom"/>
</dbReference>
<keyword evidence="6" id="KW-0472">Membrane</keyword>
<dbReference type="Pfam" id="PF00746">
    <property type="entry name" value="Gram_pos_anchor"/>
    <property type="match status" value="1"/>
</dbReference>
<accession>A0ABX8C231</accession>
<dbReference type="Pfam" id="PF08341">
    <property type="entry name" value="TED"/>
    <property type="match status" value="1"/>
</dbReference>
<dbReference type="InterPro" id="IPR019931">
    <property type="entry name" value="LPXTG_anchor"/>
</dbReference>
<proteinExistence type="predicted"/>
<protein>
    <submittedName>
        <fullName evidence="10">Thioester domain-containing protein</fullName>
    </submittedName>
</protein>
<name>A0ABX8C231_9ACTN</name>
<sequence>MTYVSLPHSVGRATLAASAAALLAFGLAAPASADPVETYEGSVRAQYPATAQSGHIVTMRGAEPTSASLFDLRLENGGVLTTYCIDFSTEIVDQAWYLEDEWANYPGRGDFASPGKVHWILQNSYPSISAADLADAAQVRGLTDAEALTATQAAIWHFSNGTELSRVTANPQVGGRVDSGAVIKAYRYLVDEAVELEQEPEPTLSITPGEASGKAGETIGEFLVETSDEDGIEVSVEAPEGVGVELIDLESGEPVTTVDNGDTVGLAVPEDAAEGTASFSLETTATVRSGRLFKGEEEYQPTQTLITAEDSEVTVSASASVSWTGGGGTPPESPEPSEPESPEPSEPESPEPTPSDEPSEPVDKPSEPADDQNEPTLPVTGGALAGLVAAGVAALGAGGGAIYLSRKRKAAGSQDLEG</sequence>
<dbReference type="EMBL" id="CP074132">
    <property type="protein sequence ID" value="QUX28455.1"/>
    <property type="molecule type" value="Genomic_DNA"/>
</dbReference>
<dbReference type="Proteomes" id="UP000678016">
    <property type="component" value="Chromosome"/>
</dbReference>
<feature type="compositionally biased region" description="Acidic residues" evidence="5">
    <location>
        <begin position="335"/>
        <end position="349"/>
    </location>
</feature>
<evidence type="ECO:0000256" key="4">
    <source>
        <dbReference type="ARBA" id="ARBA00023088"/>
    </source>
</evidence>
<evidence type="ECO:0000313" key="11">
    <source>
        <dbReference type="Proteomes" id="UP000678016"/>
    </source>
</evidence>
<keyword evidence="3 7" id="KW-0732">Signal</keyword>
<dbReference type="NCBIfam" id="TIGR03934">
    <property type="entry name" value="TQXA_dom"/>
    <property type="match status" value="1"/>
</dbReference>